<gene>
    <name evidence="4" type="ORF">OP10G_4426</name>
</gene>
<proteinExistence type="inferred from homology"/>
<dbReference type="EMBL" id="CP007139">
    <property type="protein sequence ID" value="AIE87794.1"/>
    <property type="molecule type" value="Genomic_DNA"/>
</dbReference>
<dbReference type="KEGG" id="fgi:OP10G_4426"/>
<dbReference type="PANTHER" id="PTHR30061:SF50">
    <property type="entry name" value="MALTOSE_MALTODEXTRIN-BINDING PERIPLASMIC PROTEIN"/>
    <property type="match status" value="1"/>
</dbReference>
<keyword evidence="2" id="KW-0813">Transport</keyword>
<dbReference type="Gene3D" id="3.40.190.10">
    <property type="entry name" value="Periplasmic binding protein-like II"/>
    <property type="match status" value="2"/>
</dbReference>
<dbReference type="Proteomes" id="UP000027982">
    <property type="component" value="Chromosome"/>
</dbReference>
<dbReference type="PANTHER" id="PTHR30061">
    <property type="entry name" value="MALTOSE-BINDING PERIPLASMIC PROTEIN"/>
    <property type="match status" value="1"/>
</dbReference>
<sequence>MALVGTLVAIIAAPSPQLRKHPSRKAVRIWHMWSGEWKEVVDDIVAKYNASQDKYEVVPLSLPEGAETKLQMGIAGGDPPDAIVEWNPVIPTWAQAGLLQPMDELMTPAERAGYDRDAYPVVKRIGIYNDHIYGLAVGLNLSACYVRKDILKEAGVDPETWVPKTLEELEEVGHRMDRRDKNGNLTRIGFMPVGFNALAPAYGGGLYDWNGKQQVTIDTPENRTAMRHSAEARKRLGFDDVVRFQSSQGSDFGGAWSFIQGYYGILMDGQWRVEQLRKYAPDVPYRVFPLPPPKGGLPLAGSTGGNFILIPKGAKNVDGAWDFVKWWNGLDDPNTAADPFVKMAQMPPSRAVANTEIYRRYLKENPAFAVFVSMLPSRNIQPLPPVPYQLFLSDKRNAAEDAAQRGSISPDDSLKRLDQQVRAEIARRKSLGYPQ</sequence>
<dbReference type="GO" id="GO:0055052">
    <property type="term" value="C:ATP-binding cassette (ABC) transporter complex, substrate-binding subunit-containing"/>
    <property type="evidence" value="ECO:0007669"/>
    <property type="project" value="TreeGrafter"/>
</dbReference>
<evidence type="ECO:0000313" key="4">
    <source>
        <dbReference type="EMBL" id="AIE87794.1"/>
    </source>
</evidence>
<evidence type="ECO:0000313" key="5">
    <source>
        <dbReference type="Proteomes" id="UP000027982"/>
    </source>
</evidence>
<dbReference type="Pfam" id="PF01547">
    <property type="entry name" value="SBP_bac_1"/>
    <property type="match status" value="1"/>
</dbReference>
<organism evidence="4 5">
    <name type="scientific">Fimbriimonas ginsengisoli Gsoil 348</name>
    <dbReference type="NCBI Taxonomy" id="661478"/>
    <lineage>
        <taxon>Bacteria</taxon>
        <taxon>Bacillati</taxon>
        <taxon>Armatimonadota</taxon>
        <taxon>Fimbriimonadia</taxon>
        <taxon>Fimbriimonadales</taxon>
        <taxon>Fimbriimonadaceae</taxon>
        <taxon>Fimbriimonas</taxon>
    </lineage>
</organism>
<comment type="similarity">
    <text evidence="1">Belongs to the bacterial solute-binding protein 1 family.</text>
</comment>
<name>A0A068NZ17_FIMGI</name>
<dbReference type="HOGENOM" id="CLU_031285_10_0_0"/>
<protein>
    <submittedName>
        <fullName evidence="4">Sugar ABC transporter substrate-binding protein</fullName>
    </submittedName>
</protein>
<reference evidence="4" key="1">
    <citation type="journal article" date="2014" name="PLoS ONE">
        <title>The first complete genome sequence of the class fimbriimonadia in the phylum armatimonadetes.</title>
        <authorList>
            <person name="Hu Z.Y."/>
            <person name="Wang Y.Z."/>
            <person name="Im W.T."/>
            <person name="Wang S.Y."/>
            <person name="Zhao G.P."/>
            <person name="Zheng H.J."/>
            <person name="Quan Z.X."/>
        </authorList>
    </citation>
    <scope>NUCLEOTIDE SEQUENCE [LARGE SCALE GENOMIC DNA]</scope>
    <source>
        <strain evidence="4">Gsoil 348</strain>
    </source>
</reference>
<reference evidence="4" key="2">
    <citation type="submission" date="2014-01" db="EMBL/GenBank/DDBJ databases">
        <authorList>
            <person name="Hu Z.-Y."/>
            <person name="Wang Y.-Z."/>
            <person name="Im W.-T."/>
            <person name="Wang S.-Y."/>
            <person name="Zhao G.-P."/>
            <person name="Zheng H.-J."/>
            <person name="Quan Z.-X."/>
        </authorList>
    </citation>
    <scope>NUCLEOTIDE SEQUENCE</scope>
    <source>
        <strain evidence="4">Gsoil 348</strain>
    </source>
</reference>
<keyword evidence="5" id="KW-1185">Reference proteome</keyword>
<dbReference type="SUPFAM" id="SSF53850">
    <property type="entry name" value="Periplasmic binding protein-like II"/>
    <property type="match status" value="1"/>
</dbReference>
<accession>A0A068NZ17</accession>
<evidence type="ECO:0000256" key="1">
    <source>
        <dbReference type="ARBA" id="ARBA00008520"/>
    </source>
</evidence>
<dbReference type="GO" id="GO:1901982">
    <property type="term" value="F:maltose binding"/>
    <property type="evidence" value="ECO:0007669"/>
    <property type="project" value="TreeGrafter"/>
</dbReference>
<dbReference type="STRING" id="661478.OP10G_4426"/>
<evidence type="ECO:0000256" key="2">
    <source>
        <dbReference type="ARBA" id="ARBA00022448"/>
    </source>
</evidence>
<dbReference type="GO" id="GO:0042956">
    <property type="term" value="P:maltodextrin transmembrane transport"/>
    <property type="evidence" value="ECO:0007669"/>
    <property type="project" value="TreeGrafter"/>
</dbReference>
<evidence type="ECO:0000256" key="3">
    <source>
        <dbReference type="ARBA" id="ARBA00022729"/>
    </source>
</evidence>
<keyword evidence="3" id="KW-0732">Signal</keyword>
<dbReference type="AlphaFoldDB" id="A0A068NZ17"/>
<dbReference type="eggNOG" id="COG2182">
    <property type="taxonomic scope" value="Bacteria"/>
</dbReference>
<dbReference type="GO" id="GO:0015768">
    <property type="term" value="P:maltose transport"/>
    <property type="evidence" value="ECO:0007669"/>
    <property type="project" value="TreeGrafter"/>
</dbReference>
<dbReference type="InterPro" id="IPR006059">
    <property type="entry name" value="SBP"/>
</dbReference>